<gene>
    <name evidence="1" type="ORF">S01H1_63441</name>
</gene>
<accession>X0YFK0</accession>
<comment type="caution">
    <text evidence="1">The sequence shown here is derived from an EMBL/GenBank/DDBJ whole genome shotgun (WGS) entry which is preliminary data.</text>
</comment>
<organism evidence="1">
    <name type="scientific">marine sediment metagenome</name>
    <dbReference type="NCBI Taxonomy" id="412755"/>
    <lineage>
        <taxon>unclassified sequences</taxon>
        <taxon>metagenomes</taxon>
        <taxon>ecological metagenomes</taxon>
    </lineage>
</organism>
<reference evidence="1" key="1">
    <citation type="journal article" date="2014" name="Front. Microbiol.">
        <title>High frequency of phylogenetically diverse reductive dehalogenase-homologous genes in deep subseafloor sedimentary metagenomes.</title>
        <authorList>
            <person name="Kawai M."/>
            <person name="Futagami T."/>
            <person name="Toyoda A."/>
            <person name="Takaki Y."/>
            <person name="Nishi S."/>
            <person name="Hori S."/>
            <person name="Arai W."/>
            <person name="Tsubouchi T."/>
            <person name="Morono Y."/>
            <person name="Uchiyama I."/>
            <person name="Ito T."/>
            <person name="Fujiyama A."/>
            <person name="Inagaki F."/>
            <person name="Takami H."/>
        </authorList>
    </citation>
    <scope>NUCLEOTIDE SEQUENCE</scope>
    <source>
        <strain evidence="1">Expedition CK06-06</strain>
    </source>
</reference>
<dbReference type="AlphaFoldDB" id="X0YFK0"/>
<evidence type="ECO:0000313" key="1">
    <source>
        <dbReference type="EMBL" id="GAG35601.1"/>
    </source>
</evidence>
<evidence type="ECO:0008006" key="2">
    <source>
        <dbReference type="Google" id="ProtNLM"/>
    </source>
</evidence>
<proteinExistence type="predicted"/>
<sequence>MLLALALALVAAVPFLTRPGLPRQTDAELHVYRAAELGHALRAGAFYPRWAPDFYYGYGYPIFNYYAPLTYYLA</sequence>
<dbReference type="EMBL" id="BARS01041748">
    <property type="protein sequence ID" value="GAG35601.1"/>
    <property type="molecule type" value="Genomic_DNA"/>
</dbReference>
<protein>
    <recommendedName>
        <fullName evidence="2">Membrane protein 6-pyruvoyl-tetrahydropterin synthase-related domain-containing protein</fullName>
    </recommendedName>
</protein>
<feature type="non-terminal residue" evidence="1">
    <location>
        <position position="74"/>
    </location>
</feature>
<name>X0YFK0_9ZZZZ</name>